<comment type="caution">
    <text evidence="1">The sequence shown here is derived from an EMBL/GenBank/DDBJ whole genome shotgun (WGS) entry which is preliminary data.</text>
</comment>
<keyword evidence="2" id="KW-1185">Reference proteome</keyword>
<name>A0ACB8RYS5_9AGAM</name>
<evidence type="ECO:0000313" key="2">
    <source>
        <dbReference type="Proteomes" id="UP000814033"/>
    </source>
</evidence>
<dbReference type="Proteomes" id="UP000814033">
    <property type="component" value="Unassembled WGS sequence"/>
</dbReference>
<evidence type="ECO:0000313" key="1">
    <source>
        <dbReference type="EMBL" id="KAI0049235.1"/>
    </source>
</evidence>
<accession>A0ACB8RYS5</accession>
<protein>
    <submittedName>
        <fullName evidence="1">Uncharacterized protein</fullName>
    </submittedName>
</protein>
<reference evidence="1" key="2">
    <citation type="journal article" date="2022" name="New Phytol.">
        <title>Evolutionary transition to the ectomycorrhizal habit in the genomes of a hyperdiverse lineage of mushroom-forming fungi.</title>
        <authorList>
            <person name="Looney B."/>
            <person name="Miyauchi S."/>
            <person name="Morin E."/>
            <person name="Drula E."/>
            <person name="Courty P.E."/>
            <person name="Kohler A."/>
            <person name="Kuo A."/>
            <person name="LaButti K."/>
            <person name="Pangilinan J."/>
            <person name="Lipzen A."/>
            <person name="Riley R."/>
            <person name="Andreopoulos W."/>
            <person name="He G."/>
            <person name="Johnson J."/>
            <person name="Nolan M."/>
            <person name="Tritt A."/>
            <person name="Barry K.W."/>
            <person name="Grigoriev I.V."/>
            <person name="Nagy L.G."/>
            <person name="Hibbett D."/>
            <person name="Henrissat B."/>
            <person name="Matheny P.B."/>
            <person name="Labbe J."/>
            <person name="Martin F.M."/>
        </authorList>
    </citation>
    <scope>NUCLEOTIDE SEQUENCE</scope>
    <source>
        <strain evidence="1">FP105234-sp</strain>
    </source>
</reference>
<organism evidence="1 2">
    <name type="scientific">Auriscalpium vulgare</name>
    <dbReference type="NCBI Taxonomy" id="40419"/>
    <lineage>
        <taxon>Eukaryota</taxon>
        <taxon>Fungi</taxon>
        <taxon>Dikarya</taxon>
        <taxon>Basidiomycota</taxon>
        <taxon>Agaricomycotina</taxon>
        <taxon>Agaricomycetes</taxon>
        <taxon>Russulales</taxon>
        <taxon>Auriscalpiaceae</taxon>
        <taxon>Auriscalpium</taxon>
    </lineage>
</organism>
<gene>
    <name evidence="1" type="ORF">FA95DRAFT_924891</name>
</gene>
<reference evidence="1" key="1">
    <citation type="submission" date="2021-02" db="EMBL/GenBank/DDBJ databases">
        <authorList>
            <consortium name="DOE Joint Genome Institute"/>
            <person name="Ahrendt S."/>
            <person name="Looney B.P."/>
            <person name="Miyauchi S."/>
            <person name="Morin E."/>
            <person name="Drula E."/>
            <person name="Courty P.E."/>
            <person name="Chicoki N."/>
            <person name="Fauchery L."/>
            <person name="Kohler A."/>
            <person name="Kuo A."/>
            <person name="Labutti K."/>
            <person name="Pangilinan J."/>
            <person name="Lipzen A."/>
            <person name="Riley R."/>
            <person name="Andreopoulos W."/>
            <person name="He G."/>
            <person name="Johnson J."/>
            <person name="Barry K.W."/>
            <person name="Grigoriev I.V."/>
            <person name="Nagy L."/>
            <person name="Hibbett D."/>
            <person name="Henrissat B."/>
            <person name="Matheny P.B."/>
            <person name="Labbe J."/>
            <person name="Martin F."/>
        </authorList>
    </citation>
    <scope>NUCLEOTIDE SEQUENCE</scope>
    <source>
        <strain evidence="1">FP105234-sp</strain>
    </source>
</reference>
<sequence>MPLFGKKHDKQDQTGAPHQTTAGQEASGLRQDASMGRGTGAGSTGMDTGMTGMNPGAGQGGRQNYDTNMSGRGAGVQQNMGAGDPYAGGQQQGGMMGQADQVGQGGQGLPPTNHYQQPGQGHKHAGTRTAGKMESAVGALVGSTALQARGQEKEQEAQAIKSQSSEIAEAERLEREAIQRRERAVAHGAHPDNRHLGGRV</sequence>
<dbReference type="EMBL" id="MU275876">
    <property type="protein sequence ID" value="KAI0049235.1"/>
    <property type="molecule type" value="Genomic_DNA"/>
</dbReference>
<proteinExistence type="predicted"/>